<dbReference type="InterPro" id="IPR028098">
    <property type="entry name" value="Glyco_trans_4-like_N"/>
</dbReference>
<keyword evidence="1" id="KW-0328">Glycosyltransferase</keyword>
<dbReference type="GO" id="GO:0016757">
    <property type="term" value="F:glycosyltransferase activity"/>
    <property type="evidence" value="ECO:0007669"/>
    <property type="project" value="UniProtKB-KW"/>
</dbReference>
<dbReference type="InterPro" id="IPR050194">
    <property type="entry name" value="Glycosyltransferase_grp1"/>
</dbReference>
<dbReference type="Pfam" id="PF00534">
    <property type="entry name" value="Glycos_transf_1"/>
    <property type="match status" value="1"/>
</dbReference>
<evidence type="ECO:0000256" key="1">
    <source>
        <dbReference type="ARBA" id="ARBA00022676"/>
    </source>
</evidence>
<feature type="region of interest" description="Disordered" evidence="2">
    <location>
        <begin position="1"/>
        <end position="28"/>
    </location>
</feature>
<feature type="domain" description="Glycosyl transferase family 1" evidence="3">
    <location>
        <begin position="229"/>
        <end position="379"/>
    </location>
</feature>
<proteinExistence type="predicted"/>
<protein>
    <recommendedName>
        <fullName evidence="6">Glycosyltransferase subfamily 4-like N-terminal domain-containing protein</fullName>
    </recommendedName>
</protein>
<evidence type="ECO:0008006" key="6">
    <source>
        <dbReference type="Google" id="ProtNLM"/>
    </source>
</evidence>
<keyword evidence="1" id="KW-0808">Transferase</keyword>
<dbReference type="Gene3D" id="3.40.50.2000">
    <property type="entry name" value="Glycogen Phosphorylase B"/>
    <property type="match status" value="2"/>
</dbReference>
<dbReference type="InterPro" id="IPR001296">
    <property type="entry name" value="Glyco_trans_1"/>
</dbReference>
<name>A0A7S2CA78_9STRA</name>
<dbReference type="Pfam" id="PF13439">
    <property type="entry name" value="Glyco_transf_4"/>
    <property type="match status" value="1"/>
</dbReference>
<feature type="domain" description="Glycosyltransferase subfamily 4-like N-terminal" evidence="4">
    <location>
        <begin position="42"/>
        <end position="209"/>
    </location>
</feature>
<accession>A0A7S2CA78</accession>
<evidence type="ECO:0000259" key="4">
    <source>
        <dbReference type="Pfam" id="PF13439"/>
    </source>
</evidence>
<evidence type="ECO:0000313" key="5">
    <source>
        <dbReference type="EMBL" id="CAD9419486.1"/>
    </source>
</evidence>
<evidence type="ECO:0000256" key="2">
    <source>
        <dbReference type="SAM" id="MobiDB-lite"/>
    </source>
</evidence>
<reference evidence="5" key="1">
    <citation type="submission" date="2021-01" db="EMBL/GenBank/DDBJ databases">
        <authorList>
            <person name="Corre E."/>
            <person name="Pelletier E."/>
            <person name="Niang G."/>
            <person name="Scheremetjew M."/>
            <person name="Finn R."/>
            <person name="Kale V."/>
            <person name="Holt S."/>
            <person name="Cochrane G."/>
            <person name="Meng A."/>
            <person name="Brown T."/>
            <person name="Cohen L."/>
        </authorList>
    </citation>
    <scope>NUCLEOTIDE SEQUENCE</scope>
    <source>
        <strain evidence="5">RCC1693</strain>
    </source>
</reference>
<dbReference type="CDD" id="cd03814">
    <property type="entry name" value="GT4-like"/>
    <property type="match status" value="1"/>
</dbReference>
<dbReference type="AlphaFoldDB" id="A0A7S2CA78"/>
<sequence>MAPLSMVKRSATRMSAGPPALNSQPPQRVGLMVEPTPFTHVSGYANRFNEMLRYMRKAGDEVEVVTPDESEVAPKKKFGFRINTIEGFQFPLYKQICLSFDWKMRAYSAMKRFKPELIHVSTPSMLVFNCLMYTNRHKIPLVMSYHTHFPVYAKKYMGWIPGIEHAAWLLLRLVHNRADLTLVTSPQMQQELQENGVKRVEVWRKGIDTIRFSPEFRSEDFRSTLTDGNPNDPLMVYVGRLGAEKRIADIRAVMDQCPNVRLAIVGGGPEEEELRRVFAGTKTVFTGQLQGDDLSKAFAAADMFMMPSDSETLGFVVLESMASGVPVIGCNRGGVMGLIDHGKTGYLVEPGDTAGYVARVKELLANPALRQQLGKNAREEAERWDWEAATSQLRNVQYGLALKNFNIRAREKALSFRERCEKVAEPYMQKFVHCW</sequence>
<gene>
    <name evidence="5" type="ORF">FPAR1323_LOCUS9558</name>
</gene>
<dbReference type="EMBL" id="HBGT01018163">
    <property type="protein sequence ID" value="CAD9419486.1"/>
    <property type="molecule type" value="Transcribed_RNA"/>
</dbReference>
<dbReference type="PANTHER" id="PTHR45947">
    <property type="entry name" value="SULFOQUINOVOSYL TRANSFERASE SQD2"/>
    <property type="match status" value="1"/>
</dbReference>
<dbReference type="PANTHER" id="PTHR45947:SF3">
    <property type="entry name" value="SULFOQUINOVOSYL TRANSFERASE SQD2"/>
    <property type="match status" value="1"/>
</dbReference>
<dbReference type="SUPFAM" id="SSF53756">
    <property type="entry name" value="UDP-Glycosyltransferase/glycogen phosphorylase"/>
    <property type="match status" value="1"/>
</dbReference>
<evidence type="ECO:0000259" key="3">
    <source>
        <dbReference type="Pfam" id="PF00534"/>
    </source>
</evidence>
<organism evidence="5">
    <name type="scientific">Florenciella parvula</name>
    <dbReference type="NCBI Taxonomy" id="236787"/>
    <lineage>
        <taxon>Eukaryota</taxon>
        <taxon>Sar</taxon>
        <taxon>Stramenopiles</taxon>
        <taxon>Ochrophyta</taxon>
        <taxon>Dictyochophyceae</taxon>
        <taxon>Florenciellales</taxon>
        <taxon>Florenciella</taxon>
    </lineage>
</organism>